<feature type="compositionally biased region" description="Low complexity" evidence="1">
    <location>
        <begin position="349"/>
        <end position="359"/>
    </location>
</feature>
<gene>
    <name evidence="2" type="ORF">APAL1065_LOCUS24541</name>
</gene>
<proteinExistence type="predicted"/>
<evidence type="ECO:0000313" key="2">
    <source>
        <dbReference type="EMBL" id="CAD9989761.1"/>
    </source>
</evidence>
<feature type="region of interest" description="Disordered" evidence="1">
    <location>
        <begin position="152"/>
        <end position="388"/>
    </location>
</feature>
<name>A0A7S2YQX7_9STRA</name>
<feature type="compositionally biased region" description="Polar residues" evidence="1">
    <location>
        <begin position="317"/>
        <end position="327"/>
    </location>
</feature>
<protein>
    <submittedName>
        <fullName evidence="2">Uncharacterized protein</fullName>
    </submittedName>
</protein>
<reference evidence="2" key="1">
    <citation type="submission" date="2021-01" db="EMBL/GenBank/DDBJ databases">
        <authorList>
            <person name="Corre E."/>
            <person name="Pelletier E."/>
            <person name="Niang G."/>
            <person name="Scheremetjew M."/>
            <person name="Finn R."/>
            <person name="Kale V."/>
            <person name="Holt S."/>
            <person name="Cochrane G."/>
            <person name="Meng A."/>
            <person name="Brown T."/>
            <person name="Cohen L."/>
        </authorList>
    </citation>
    <scope>NUCLEOTIDE SEQUENCE</scope>
    <source>
        <strain evidence="2">CCMP125</strain>
    </source>
</reference>
<feature type="compositionally biased region" description="Basic and acidic residues" evidence="1">
    <location>
        <begin position="242"/>
        <end position="267"/>
    </location>
</feature>
<dbReference type="AlphaFoldDB" id="A0A7S2YQX7"/>
<organism evidence="2">
    <name type="scientific">Entomoneis paludosa</name>
    <dbReference type="NCBI Taxonomy" id="265537"/>
    <lineage>
        <taxon>Eukaryota</taxon>
        <taxon>Sar</taxon>
        <taxon>Stramenopiles</taxon>
        <taxon>Ochrophyta</taxon>
        <taxon>Bacillariophyta</taxon>
        <taxon>Bacillariophyceae</taxon>
        <taxon>Bacillariophycidae</taxon>
        <taxon>Entomoneidaceae</taxon>
        <taxon>Entomoneis</taxon>
    </lineage>
</organism>
<feature type="compositionally biased region" description="Polar residues" evidence="1">
    <location>
        <begin position="372"/>
        <end position="388"/>
    </location>
</feature>
<sequence>MCQIKKNMYAFSAKAKDNCFHPSLRSRASAVKSTMSSCQSSRQTSSCGSYEQMESPDEDLLDLVIQLAENSDDEDGDLFLPIEEITTQEISCVKTSFDADGSFSTLATGDLEHDNTVLDNEDEDKEAAAANKNPEETVAKDSILPRQAALMKTRRVPAHEASRRPHSFRVRRGSMGARSSSFSSRSDHSASSKEKKPEDKKESSSGVSSSRKNKVNSLRTPKRSLGPRSMSFSHTRTAGDFGGKKLLQEVPEGKDLKSSSPQDEKPVSTKGSRRPAPTRSMGPRSVSFAHRHDLESNHEEGQSSKKTRTKTLGARSASFSHRSTCSTKKAPRSGKRQSASSRTRKESTSDNSSTTSNTTGKSFLQISEDGSVLSSWKEVSTPQTPVSQ</sequence>
<feature type="compositionally biased region" description="Basic and acidic residues" evidence="1">
    <location>
        <begin position="185"/>
        <end position="203"/>
    </location>
</feature>
<evidence type="ECO:0000256" key="1">
    <source>
        <dbReference type="SAM" id="MobiDB-lite"/>
    </source>
</evidence>
<feature type="compositionally biased region" description="Basic and acidic residues" evidence="1">
    <location>
        <begin position="290"/>
        <end position="303"/>
    </location>
</feature>
<dbReference type="EMBL" id="HBHT01036539">
    <property type="protein sequence ID" value="CAD9989761.1"/>
    <property type="molecule type" value="Transcribed_RNA"/>
</dbReference>
<accession>A0A7S2YQX7</accession>
<feature type="compositionally biased region" description="Low complexity" evidence="1">
    <location>
        <begin position="173"/>
        <end position="184"/>
    </location>
</feature>